<accession>A0A0L6UP28</accession>
<evidence type="ECO:0000313" key="1">
    <source>
        <dbReference type="EMBL" id="KNZ50281.1"/>
    </source>
</evidence>
<dbReference type="AlphaFoldDB" id="A0A0L6UP28"/>
<keyword evidence="2" id="KW-1185">Reference proteome</keyword>
<organism evidence="1 2">
    <name type="scientific">Puccinia sorghi</name>
    <dbReference type="NCBI Taxonomy" id="27349"/>
    <lineage>
        <taxon>Eukaryota</taxon>
        <taxon>Fungi</taxon>
        <taxon>Dikarya</taxon>
        <taxon>Basidiomycota</taxon>
        <taxon>Pucciniomycotina</taxon>
        <taxon>Pucciniomycetes</taxon>
        <taxon>Pucciniales</taxon>
        <taxon>Pucciniaceae</taxon>
        <taxon>Puccinia</taxon>
    </lineage>
</organism>
<comment type="caution">
    <text evidence="1">The sequence shown here is derived from an EMBL/GenBank/DDBJ whole genome shotgun (WGS) entry which is preliminary data.</text>
</comment>
<proteinExistence type="predicted"/>
<gene>
    <name evidence="1" type="ORF">VP01_4509g2</name>
</gene>
<protein>
    <submittedName>
        <fullName evidence="1">Uncharacterized protein</fullName>
    </submittedName>
</protein>
<sequence length="31" mass="3770">MTDVQSEIATKSVKQYLRHFIFYHQENVMIL</sequence>
<evidence type="ECO:0000313" key="2">
    <source>
        <dbReference type="Proteomes" id="UP000037035"/>
    </source>
</evidence>
<dbReference type="Proteomes" id="UP000037035">
    <property type="component" value="Unassembled WGS sequence"/>
</dbReference>
<name>A0A0L6UP28_9BASI</name>
<dbReference type="EMBL" id="LAVV01009623">
    <property type="protein sequence ID" value="KNZ50281.1"/>
    <property type="molecule type" value="Genomic_DNA"/>
</dbReference>
<dbReference type="VEuPathDB" id="FungiDB:VP01_4509g2"/>
<reference evidence="1 2" key="1">
    <citation type="submission" date="2015-08" db="EMBL/GenBank/DDBJ databases">
        <title>Next Generation Sequencing and Analysis of the Genome of Puccinia sorghi L Schw, the Causal Agent of Maize Common Rust.</title>
        <authorList>
            <person name="Rochi L."/>
            <person name="Burguener G."/>
            <person name="Darino M."/>
            <person name="Turjanski A."/>
            <person name="Kreff E."/>
            <person name="Dieguez M.J."/>
            <person name="Sacco F."/>
        </authorList>
    </citation>
    <scope>NUCLEOTIDE SEQUENCE [LARGE SCALE GENOMIC DNA]</scope>
    <source>
        <strain evidence="1 2">RO10H11247</strain>
    </source>
</reference>